<dbReference type="Pfam" id="PF13663">
    <property type="entry name" value="DUF4148"/>
    <property type="match status" value="1"/>
</dbReference>
<feature type="region of interest" description="Disordered" evidence="1">
    <location>
        <begin position="64"/>
        <end position="101"/>
    </location>
</feature>
<evidence type="ECO:0000313" key="4">
    <source>
        <dbReference type="Proteomes" id="UP000494363"/>
    </source>
</evidence>
<accession>A0A6J5D2W2</accession>
<evidence type="ECO:0000256" key="2">
    <source>
        <dbReference type="SAM" id="SignalP"/>
    </source>
</evidence>
<organism evidence="3 4">
    <name type="scientific">Paraburkholderia humisilvae</name>
    <dbReference type="NCBI Taxonomy" id="627669"/>
    <lineage>
        <taxon>Bacteria</taxon>
        <taxon>Pseudomonadati</taxon>
        <taxon>Pseudomonadota</taxon>
        <taxon>Betaproteobacteria</taxon>
        <taxon>Burkholderiales</taxon>
        <taxon>Burkholderiaceae</taxon>
        <taxon>Paraburkholderia</taxon>
    </lineage>
</organism>
<sequence length="116" mass="12360">MKMLAMLTMSAAILASTTVFTNAFAQETTRAEVRQELIQAENNGSRFVSDASYPDVAPIYQDQVARQQAQHPDSGEGPGMSGTSQSGHHIAMPDGTSSKPQTCVGPVSFCNIYFGS</sequence>
<name>A0A6J5D2W2_9BURK</name>
<evidence type="ECO:0008006" key="5">
    <source>
        <dbReference type="Google" id="ProtNLM"/>
    </source>
</evidence>
<evidence type="ECO:0000313" key="3">
    <source>
        <dbReference type="EMBL" id="CAB3748680.1"/>
    </source>
</evidence>
<proteinExistence type="predicted"/>
<dbReference type="InterPro" id="IPR025421">
    <property type="entry name" value="DUF4148"/>
</dbReference>
<keyword evidence="4" id="KW-1185">Reference proteome</keyword>
<protein>
    <recommendedName>
        <fullName evidence="5">DUF4148 domain-containing protein</fullName>
    </recommendedName>
</protein>
<keyword evidence="2" id="KW-0732">Signal</keyword>
<gene>
    <name evidence="3" type="ORF">LMG29542_00737</name>
</gene>
<reference evidence="3 4" key="1">
    <citation type="submission" date="2020-04" db="EMBL/GenBank/DDBJ databases">
        <authorList>
            <person name="De Canck E."/>
        </authorList>
    </citation>
    <scope>NUCLEOTIDE SEQUENCE [LARGE SCALE GENOMIC DNA]</scope>
    <source>
        <strain evidence="3 4">LMG 29542</strain>
    </source>
</reference>
<feature type="chain" id="PRO_5026897418" description="DUF4148 domain-containing protein" evidence="2">
    <location>
        <begin position="26"/>
        <end position="116"/>
    </location>
</feature>
<dbReference type="AlphaFoldDB" id="A0A6J5D2W2"/>
<dbReference type="Proteomes" id="UP000494363">
    <property type="component" value="Unassembled WGS sequence"/>
</dbReference>
<dbReference type="RefSeq" id="WP_175225097.1">
    <property type="nucleotide sequence ID" value="NZ_CADIKH010000003.1"/>
</dbReference>
<dbReference type="EMBL" id="CADIKH010000003">
    <property type="protein sequence ID" value="CAB3748680.1"/>
    <property type="molecule type" value="Genomic_DNA"/>
</dbReference>
<feature type="signal peptide" evidence="2">
    <location>
        <begin position="1"/>
        <end position="25"/>
    </location>
</feature>
<evidence type="ECO:0000256" key="1">
    <source>
        <dbReference type="SAM" id="MobiDB-lite"/>
    </source>
</evidence>